<feature type="non-terminal residue" evidence="6">
    <location>
        <position position="236"/>
    </location>
</feature>
<dbReference type="PANTHER" id="PTHR18934:SF99">
    <property type="entry name" value="ATP-DEPENDENT RNA HELICASE DHX37-RELATED"/>
    <property type="match status" value="1"/>
</dbReference>
<dbReference type="AlphaFoldDB" id="A0A813FU63"/>
<protein>
    <recommendedName>
        <fullName evidence="5">Helicase ATP-binding domain-containing protein</fullName>
    </recommendedName>
</protein>
<dbReference type="SMART" id="SM00487">
    <property type="entry name" value="DEXDc"/>
    <property type="match status" value="1"/>
</dbReference>
<keyword evidence="7" id="KW-1185">Reference proteome</keyword>
<dbReference type="Gene3D" id="3.40.50.300">
    <property type="entry name" value="P-loop containing nucleotide triphosphate hydrolases"/>
    <property type="match status" value="1"/>
</dbReference>
<dbReference type="InterPro" id="IPR011545">
    <property type="entry name" value="DEAD/DEAH_box_helicase_dom"/>
</dbReference>
<dbReference type="Proteomes" id="UP000654075">
    <property type="component" value="Unassembled WGS sequence"/>
</dbReference>
<comment type="caution">
    <text evidence="6">The sequence shown here is derived from an EMBL/GenBank/DDBJ whole genome shotgun (WGS) entry which is preliminary data.</text>
</comment>
<evidence type="ECO:0000259" key="5">
    <source>
        <dbReference type="PROSITE" id="PS51192"/>
    </source>
</evidence>
<dbReference type="GO" id="GO:0003723">
    <property type="term" value="F:RNA binding"/>
    <property type="evidence" value="ECO:0007669"/>
    <property type="project" value="TreeGrafter"/>
</dbReference>
<dbReference type="Pfam" id="PF00270">
    <property type="entry name" value="DEAD"/>
    <property type="match status" value="1"/>
</dbReference>
<dbReference type="OrthoDB" id="410379at2759"/>
<evidence type="ECO:0000313" key="6">
    <source>
        <dbReference type="EMBL" id="CAE8614216.1"/>
    </source>
</evidence>
<dbReference type="InterPro" id="IPR014001">
    <property type="entry name" value="Helicase_ATP-bd"/>
</dbReference>
<dbReference type="PANTHER" id="PTHR18934">
    <property type="entry name" value="ATP-DEPENDENT RNA HELICASE"/>
    <property type="match status" value="1"/>
</dbReference>
<dbReference type="GO" id="GO:0016787">
    <property type="term" value="F:hydrolase activity"/>
    <property type="evidence" value="ECO:0007669"/>
    <property type="project" value="UniProtKB-KW"/>
</dbReference>
<accession>A0A813FU63</accession>
<keyword evidence="1" id="KW-0547">Nucleotide-binding</keyword>
<keyword evidence="2" id="KW-0378">Hydrolase</keyword>
<sequence length="236" mass="26487">MEASLETRRANPRYAHLGEKREALPAFKQREEVVTKVRDNQVVLLSGETGCGKSTQVPQLILDSCPTAKILVMQPRKIAATTLAERIAQERCCSLGADVGYQVPFGSKGEHARLVFATLGVFRRRMLTDPDLVGVTHVIFDEVHERDKLADFNMIFVRDLLARRRDLRLVLMSATLQMETFERYFSSNGLPPPAKVKVPGRVYPVSELYMDEVAATLFKQPLFRQWLGPGILCGGI</sequence>
<dbReference type="InterPro" id="IPR027417">
    <property type="entry name" value="P-loop_NTPase"/>
</dbReference>
<dbReference type="GO" id="GO:0004386">
    <property type="term" value="F:helicase activity"/>
    <property type="evidence" value="ECO:0007669"/>
    <property type="project" value="UniProtKB-KW"/>
</dbReference>
<keyword evidence="4" id="KW-0067">ATP-binding</keyword>
<evidence type="ECO:0000313" key="7">
    <source>
        <dbReference type="Proteomes" id="UP000654075"/>
    </source>
</evidence>
<evidence type="ECO:0000256" key="3">
    <source>
        <dbReference type="ARBA" id="ARBA00022806"/>
    </source>
</evidence>
<keyword evidence="3" id="KW-0347">Helicase</keyword>
<feature type="domain" description="Helicase ATP-binding" evidence="5">
    <location>
        <begin position="34"/>
        <end position="194"/>
    </location>
</feature>
<evidence type="ECO:0000256" key="1">
    <source>
        <dbReference type="ARBA" id="ARBA00022741"/>
    </source>
</evidence>
<proteinExistence type="predicted"/>
<dbReference type="SUPFAM" id="SSF52540">
    <property type="entry name" value="P-loop containing nucleoside triphosphate hydrolases"/>
    <property type="match status" value="1"/>
</dbReference>
<evidence type="ECO:0000256" key="2">
    <source>
        <dbReference type="ARBA" id="ARBA00022801"/>
    </source>
</evidence>
<dbReference type="GO" id="GO:0005524">
    <property type="term" value="F:ATP binding"/>
    <property type="evidence" value="ECO:0007669"/>
    <property type="project" value="UniProtKB-KW"/>
</dbReference>
<dbReference type="PROSITE" id="PS51192">
    <property type="entry name" value="HELICASE_ATP_BIND_1"/>
    <property type="match status" value="1"/>
</dbReference>
<dbReference type="EMBL" id="CAJNNV010025382">
    <property type="protein sequence ID" value="CAE8614216.1"/>
    <property type="molecule type" value="Genomic_DNA"/>
</dbReference>
<dbReference type="CDD" id="cd17917">
    <property type="entry name" value="DEXHc_RHA-like"/>
    <property type="match status" value="1"/>
</dbReference>
<evidence type="ECO:0000256" key="4">
    <source>
        <dbReference type="ARBA" id="ARBA00022840"/>
    </source>
</evidence>
<organism evidence="6 7">
    <name type="scientific">Polarella glacialis</name>
    <name type="common">Dinoflagellate</name>
    <dbReference type="NCBI Taxonomy" id="89957"/>
    <lineage>
        <taxon>Eukaryota</taxon>
        <taxon>Sar</taxon>
        <taxon>Alveolata</taxon>
        <taxon>Dinophyceae</taxon>
        <taxon>Suessiales</taxon>
        <taxon>Suessiaceae</taxon>
        <taxon>Polarella</taxon>
    </lineage>
</organism>
<name>A0A813FU63_POLGL</name>
<gene>
    <name evidence="6" type="ORF">PGLA1383_LOCUS31948</name>
</gene>
<reference evidence="6" key="1">
    <citation type="submission" date="2021-02" db="EMBL/GenBank/DDBJ databases">
        <authorList>
            <person name="Dougan E. K."/>
            <person name="Rhodes N."/>
            <person name="Thang M."/>
            <person name="Chan C."/>
        </authorList>
    </citation>
    <scope>NUCLEOTIDE SEQUENCE</scope>
</reference>